<evidence type="ECO:0000256" key="7">
    <source>
        <dbReference type="SAM" id="Phobius"/>
    </source>
</evidence>
<evidence type="ECO:0000256" key="4">
    <source>
        <dbReference type="ARBA" id="ARBA00022692"/>
    </source>
</evidence>
<dbReference type="PATRIC" id="fig|1405.8.peg.3577"/>
<gene>
    <name evidence="10" type="ORF">D0U04_20700</name>
    <name evidence="9" type="ORF">DJ93_3482</name>
</gene>
<evidence type="ECO:0000256" key="3">
    <source>
        <dbReference type="ARBA" id="ARBA00022475"/>
    </source>
</evidence>
<dbReference type="InterPro" id="IPR020846">
    <property type="entry name" value="MFS_dom"/>
</dbReference>
<dbReference type="GO" id="GO:0005886">
    <property type="term" value="C:plasma membrane"/>
    <property type="evidence" value="ECO:0007669"/>
    <property type="project" value="UniProtKB-SubCell"/>
</dbReference>
<feature type="transmembrane region" description="Helical" evidence="7">
    <location>
        <begin position="217"/>
        <end position="242"/>
    </location>
</feature>
<keyword evidence="6 7" id="KW-0472">Membrane</keyword>
<feature type="transmembrane region" description="Helical" evidence="7">
    <location>
        <begin position="307"/>
        <end position="324"/>
    </location>
</feature>
<dbReference type="CDD" id="cd06173">
    <property type="entry name" value="MFS_MefA_like"/>
    <property type="match status" value="1"/>
</dbReference>
<evidence type="ECO:0000259" key="8">
    <source>
        <dbReference type="PROSITE" id="PS50850"/>
    </source>
</evidence>
<reference evidence="10 12" key="2">
    <citation type="submission" date="2018-08" db="EMBL/GenBank/DDBJ databases">
        <title>Bacillus clarus sp. nov. strain PS00077A.</title>
        <authorList>
            <person name="Mendez Acevedo M."/>
            <person name="Carroll L."/>
            <person name="Mukherjee M."/>
            <person name="Wiedmann M."/>
            <person name="Kovac J."/>
        </authorList>
    </citation>
    <scope>NUCLEOTIDE SEQUENCE [LARGE SCALE GENOMIC DNA]</scope>
    <source>
        <strain evidence="10 12">PS00077A</strain>
    </source>
</reference>
<dbReference type="Gene3D" id="1.20.1250.20">
    <property type="entry name" value="MFS general substrate transporter like domains"/>
    <property type="match status" value="2"/>
</dbReference>
<feature type="domain" description="Major facilitator superfamily (MFS) profile" evidence="8">
    <location>
        <begin position="8"/>
        <end position="396"/>
    </location>
</feature>
<feature type="transmembrane region" description="Helical" evidence="7">
    <location>
        <begin position="345"/>
        <end position="363"/>
    </location>
</feature>
<dbReference type="Proteomes" id="UP000264294">
    <property type="component" value="Unassembled WGS sequence"/>
</dbReference>
<feature type="transmembrane region" description="Helical" evidence="7">
    <location>
        <begin position="41"/>
        <end position="66"/>
    </location>
</feature>
<dbReference type="PROSITE" id="PS50850">
    <property type="entry name" value="MFS"/>
    <property type="match status" value="1"/>
</dbReference>
<dbReference type="InterPro" id="IPR011701">
    <property type="entry name" value="MFS"/>
</dbReference>
<dbReference type="InterPro" id="IPR036259">
    <property type="entry name" value="MFS_trans_sf"/>
</dbReference>
<organism evidence="9 11">
    <name type="scientific">Bacillus clarus</name>
    <dbReference type="NCBI Taxonomy" id="2338372"/>
    <lineage>
        <taxon>Bacteria</taxon>
        <taxon>Bacillati</taxon>
        <taxon>Bacillota</taxon>
        <taxon>Bacilli</taxon>
        <taxon>Bacillales</taxon>
        <taxon>Bacillaceae</taxon>
        <taxon>Bacillus</taxon>
        <taxon>Bacillus cereus group</taxon>
    </lineage>
</organism>
<protein>
    <submittedName>
        <fullName evidence="10">MFS transporter</fullName>
    </submittedName>
    <submittedName>
        <fullName evidence="9">Major Facilitator Superfamily protein</fullName>
    </submittedName>
</protein>
<dbReference type="GO" id="GO:0022857">
    <property type="term" value="F:transmembrane transporter activity"/>
    <property type="evidence" value="ECO:0007669"/>
    <property type="project" value="InterPro"/>
</dbReference>
<feature type="transmembrane region" description="Helical" evidence="7">
    <location>
        <begin position="284"/>
        <end position="301"/>
    </location>
</feature>
<evidence type="ECO:0000256" key="6">
    <source>
        <dbReference type="ARBA" id="ARBA00023136"/>
    </source>
</evidence>
<dbReference type="Pfam" id="PF07690">
    <property type="entry name" value="MFS_1"/>
    <property type="match status" value="1"/>
</dbReference>
<keyword evidence="12" id="KW-1185">Reference proteome</keyword>
<evidence type="ECO:0000313" key="11">
    <source>
        <dbReference type="Proteomes" id="UP000029389"/>
    </source>
</evidence>
<dbReference type="PANTHER" id="PTHR43266">
    <property type="entry name" value="MACROLIDE-EFFLUX PROTEIN"/>
    <property type="match status" value="1"/>
</dbReference>
<keyword evidence="4 7" id="KW-0812">Transmembrane</keyword>
<keyword evidence="2" id="KW-0813">Transport</keyword>
<feature type="transmembrane region" description="Helical" evidence="7">
    <location>
        <begin position="73"/>
        <end position="93"/>
    </location>
</feature>
<dbReference type="SUPFAM" id="SSF103473">
    <property type="entry name" value="MFS general substrate transporter"/>
    <property type="match status" value="1"/>
</dbReference>
<reference evidence="9 11" key="1">
    <citation type="submission" date="2014-04" db="EMBL/GenBank/DDBJ databases">
        <authorList>
            <person name="Bishop-Lilly K.A."/>
            <person name="Broomall S.M."/>
            <person name="Chain P.S."/>
            <person name="Chertkov O."/>
            <person name="Coyne S.R."/>
            <person name="Daligault H.E."/>
            <person name="Davenport K.W."/>
            <person name="Erkkila T."/>
            <person name="Frey K.G."/>
            <person name="Gibbons H.S."/>
            <person name="Gu W."/>
            <person name="Jaissle J."/>
            <person name="Johnson S.L."/>
            <person name="Koroleva G.I."/>
            <person name="Ladner J.T."/>
            <person name="Lo C.-C."/>
            <person name="Minogue T.D."/>
            <person name="Munk C."/>
            <person name="Palacios G.F."/>
            <person name="Redden C.L."/>
            <person name="Rosenzweig C.N."/>
            <person name="Scholz M.B."/>
            <person name="Teshima H."/>
            <person name="Xu Y."/>
        </authorList>
    </citation>
    <scope>NUCLEOTIDE SEQUENCE [LARGE SCALE GENOMIC DNA]</scope>
    <source>
        <strain evidence="9 11">BHP</strain>
    </source>
</reference>
<comment type="caution">
    <text evidence="9">The sequence shown here is derived from an EMBL/GenBank/DDBJ whole genome shotgun (WGS) entry which is preliminary data.</text>
</comment>
<dbReference type="RefSeq" id="WP_042982266.1">
    <property type="nucleotide sequence ID" value="NZ_JMQC01000008.1"/>
</dbReference>
<evidence type="ECO:0000313" key="12">
    <source>
        <dbReference type="Proteomes" id="UP000264294"/>
    </source>
</evidence>
<proteinExistence type="predicted"/>
<sequence length="405" mass="44520">MNVTKNNKVLLIIIASGFSFLGNGMHFIAISWLVLQITNNPVYVGILVAASTIPGIIISPFAGVIVDKFNKKILVILTDFIRGGLVLSIPAVVYLFDSILWYLFFVTILISTTSNFFFPALSGIIKESFQKEILIKVFSANSTLIQIGMIAGTGLSGVIIAKWSINFVFIIDALTYIISAVLLYCVKYTPIVKSSANKITFLADVKAGLKYIWGSKLILFLFFIGLVQNSIVNIINSLLAVFTKDTLQLGATEYGMLDASFAVGSVIIGLLLTSKTQNIPEEKLLTYGFGLVGISFLVLVWANNLYISLIGLFMLGASIMLTLPSRKSLLVKNVDGEFIGRVESLNWMSISSISPLIAVLFSFSTNLIGIRYIFFILTIILICTSLLCYWKFKVTSINRPTEKIS</sequence>
<feature type="transmembrane region" description="Helical" evidence="7">
    <location>
        <begin position="133"/>
        <end position="161"/>
    </location>
</feature>
<feature type="transmembrane region" description="Helical" evidence="7">
    <location>
        <begin position="369"/>
        <end position="390"/>
    </location>
</feature>
<evidence type="ECO:0000256" key="2">
    <source>
        <dbReference type="ARBA" id="ARBA00022448"/>
    </source>
</evidence>
<dbReference type="EMBL" id="QVOD01000031">
    <property type="protein sequence ID" value="RFT64896.1"/>
    <property type="molecule type" value="Genomic_DNA"/>
</dbReference>
<feature type="transmembrane region" description="Helical" evidence="7">
    <location>
        <begin position="254"/>
        <end position="272"/>
    </location>
</feature>
<feature type="transmembrane region" description="Helical" evidence="7">
    <location>
        <begin position="99"/>
        <end position="121"/>
    </location>
</feature>
<dbReference type="Proteomes" id="UP000029389">
    <property type="component" value="Unassembled WGS sequence"/>
</dbReference>
<evidence type="ECO:0000256" key="5">
    <source>
        <dbReference type="ARBA" id="ARBA00022989"/>
    </source>
</evidence>
<keyword evidence="3" id="KW-1003">Cell membrane</keyword>
<feature type="transmembrane region" description="Helical" evidence="7">
    <location>
        <begin position="167"/>
        <end position="186"/>
    </location>
</feature>
<evidence type="ECO:0000313" key="10">
    <source>
        <dbReference type="EMBL" id="RFT64896.1"/>
    </source>
</evidence>
<evidence type="ECO:0000313" key="9">
    <source>
        <dbReference type="EMBL" id="KFM99119.1"/>
    </source>
</evidence>
<evidence type="ECO:0000256" key="1">
    <source>
        <dbReference type="ARBA" id="ARBA00004651"/>
    </source>
</evidence>
<keyword evidence="5 7" id="KW-1133">Transmembrane helix</keyword>
<accession>A0A090YL03</accession>
<dbReference type="AlphaFoldDB" id="A0A090YL03"/>
<name>A0A090YL03_9BACI</name>
<dbReference type="EMBL" id="JMQC01000008">
    <property type="protein sequence ID" value="KFM99119.1"/>
    <property type="molecule type" value="Genomic_DNA"/>
</dbReference>
<comment type="subcellular location">
    <subcellularLocation>
        <location evidence="1">Cell membrane</location>
        <topology evidence="1">Multi-pass membrane protein</topology>
    </subcellularLocation>
</comment>
<feature type="transmembrane region" description="Helical" evidence="7">
    <location>
        <begin position="9"/>
        <end position="35"/>
    </location>
</feature>
<dbReference type="PANTHER" id="PTHR43266:SF7">
    <property type="entry name" value="TRANSPORTER, PUTATIVE-RELATED"/>
    <property type="match status" value="1"/>
</dbReference>